<dbReference type="SUPFAM" id="SSF48452">
    <property type="entry name" value="TPR-like"/>
    <property type="match status" value="1"/>
</dbReference>
<dbReference type="RefSeq" id="WP_146240734.1">
    <property type="nucleotide sequence ID" value="NZ_QKYV01000002.1"/>
</dbReference>
<evidence type="ECO:0000313" key="2">
    <source>
        <dbReference type="Proteomes" id="UP000249542"/>
    </source>
</evidence>
<evidence type="ECO:0000313" key="1">
    <source>
        <dbReference type="EMBL" id="PZW42488.1"/>
    </source>
</evidence>
<gene>
    <name evidence="1" type="ORF">LX95_00800</name>
</gene>
<dbReference type="Proteomes" id="UP000249542">
    <property type="component" value="Unassembled WGS sequence"/>
</dbReference>
<proteinExistence type="predicted"/>
<dbReference type="Gene3D" id="1.25.40.10">
    <property type="entry name" value="Tetratricopeptide repeat domain"/>
    <property type="match status" value="1"/>
</dbReference>
<comment type="caution">
    <text evidence="1">The sequence shown here is derived from an EMBL/GenBank/DDBJ whole genome shotgun (WGS) entry which is preliminary data.</text>
</comment>
<dbReference type="EMBL" id="QKYV01000002">
    <property type="protein sequence ID" value="PZW42488.1"/>
    <property type="molecule type" value="Genomic_DNA"/>
</dbReference>
<sequence>MSKEIINLNKKLERAEELYKANLYEPLGTLLSNLQESIEMLSDKYPAINARYYRIYMLYISAFEELNMKAMESYLQALISIGQELPSDYEYICSFYKECNEWVYTTALMTNPYNDTLHLLYALKLKEEQRYDEAILTLKYMLECYPALTETRFLLWEIEAAHLENLCHSDDEVDANQLLELASETHNTSILKGLEIDERLDQASQNLAGIQVALWENKASENKKRWIAEWRHLELSHTTRILLADYAKSFMMYDMVSQLISAPAEPVFPEENYTNFSEYEKYMEALVNSGWQLAQHQYLLLGNSSYYYSKNKTTIDLCVQRGLALNPKNPLLLVLKAQSFLSEENYNETGAAYHEAFKNGLRMSEYLFNLLTVNSRIESWQGILNIVTQFHRRQTPTLKTLFFQARALVKLGRYDEALVIINESLSDYPLPQHSYAPWLYNLRMVIHKINHNYTAFFEDMQSEINFYVDGDSDYFSTMNMCIETLVEMGDYEECYKYAIYNFEQGELPQELKPVFQWICYQTFLENPEELGEATAEDLIDNPMTFAQYRNNGFIQWMLMDFTGGANSLQQAAELSTNKAYYLKLALECGSSGSDNIAVIKLCETIKKEAPEARDWKVDFAYASALQQEKRYEESLVAHNDLLQRYTEYTFFNFEKNEFHKMLKTAKDTMKDLGNVEDYTKYNAMYLSKDNPSEMALLDHLEIAQTHYKEDLFLQHNLLESISKLDIEFENGELQMLKEMKSKIRTDYFNQRD</sequence>
<protein>
    <recommendedName>
        <fullName evidence="3">Tetratricopeptide repeat protein</fullName>
    </recommendedName>
</protein>
<reference evidence="1 2" key="1">
    <citation type="submission" date="2018-06" db="EMBL/GenBank/DDBJ databases">
        <title>Genomic Encyclopedia of Archaeal and Bacterial Type Strains, Phase II (KMG-II): from individual species to whole genera.</title>
        <authorList>
            <person name="Goeker M."/>
        </authorList>
    </citation>
    <scope>NUCLEOTIDE SEQUENCE [LARGE SCALE GENOMIC DNA]</scope>
    <source>
        <strain evidence="1 2">DSM 15361</strain>
    </source>
</reference>
<keyword evidence="2" id="KW-1185">Reference proteome</keyword>
<dbReference type="AlphaFoldDB" id="A0A2W7I8N0"/>
<evidence type="ECO:0008006" key="3">
    <source>
        <dbReference type="Google" id="ProtNLM"/>
    </source>
</evidence>
<accession>A0A2W7I8N0</accession>
<name>A0A2W7I8N0_9FLAO</name>
<dbReference type="InterPro" id="IPR011990">
    <property type="entry name" value="TPR-like_helical_dom_sf"/>
</dbReference>
<organism evidence="1 2">
    <name type="scientific">Mesonia algae</name>
    <dbReference type="NCBI Taxonomy" id="213248"/>
    <lineage>
        <taxon>Bacteria</taxon>
        <taxon>Pseudomonadati</taxon>
        <taxon>Bacteroidota</taxon>
        <taxon>Flavobacteriia</taxon>
        <taxon>Flavobacteriales</taxon>
        <taxon>Flavobacteriaceae</taxon>
        <taxon>Mesonia</taxon>
    </lineage>
</organism>